<comment type="caution">
    <text evidence="2">The sequence shown here is derived from an EMBL/GenBank/DDBJ whole genome shotgun (WGS) entry which is preliminary data.</text>
</comment>
<name>A0A9X4RID6_9CYAN</name>
<dbReference type="RefSeq" id="WP_009627653.1">
    <property type="nucleotide sequence ID" value="NZ_VBTY01000106.1"/>
</dbReference>
<gene>
    <name evidence="2" type="ORF">FEV09_13285</name>
</gene>
<sequence length="184" mass="20778">MYEFWLKEKLLLIVGLFQFGLILIVFAIAKLSKLVASKLSAINESNQNKIKFAPIPPSSSDKEEVVSSPINHETDLETAPQSIADESINLQPEINNDQDDQENIEPPVPDLSAAELTYKVEIAPDLLTELKEISSDPTAIIDEAIRWWLRRRTLDVLDASPDRQYRVGLNTYGSGRSNKDRWND</sequence>
<keyword evidence="1" id="KW-0812">Transmembrane</keyword>
<evidence type="ECO:0000313" key="3">
    <source>
        <dbReference type="Proteomes" id="UP001152872"/>
    </source>
</evidence>
<organism evidence="2 3">
    <name type="scientific">Pseudanabaena catenata USMAC16</name>
    <dbReference type="NCBI Taxonomy" id="1855837"/>
    <lineage>
        <taxon>Bacteria</taxon>
        <taxon>Bacillati</taxon>
        <taxon>Cyanobacteriota</taxon>
        <taxon>Cyanophyceae</taxon>
        <taxon>Pseudanabaenales</taxon>
        <taxon>Pseudanabaenaceae</taxon>
        <taxon>Pseudanabaena</taxon>
    </lineage>
</organism>
<dbReference type="Proteomes" id="UP001152872">
    <property type="component" value="Unassembled WGS sequence"/>
</dbReference>
<keyword evidence="3" id="KW-1185">Reference proteome</keyword>
<accession>A0A9X4RID6</accession>
<feature type="transmembrane region" description="Helical" evidence="1">
    <location>
        <begin position="12"/>
        <end position="29"/>
    </location>
</feature>
<keyword evidence="1" id="KW-1133">Transmembrane helix</keyword>
<keyword evidence="1" id="KW-0472">Membrane</keyword>
<proteinExistence type="predicted"/>
<dbReference type="AlphaFoldDB" id="A0A9X4RID6"/>
<reference evidence="2" key="1">
    <citation type="submission" date="2019-05" db="EMBL/GenBank/DDBJ databases">
        <title>Whole genome sequencing of Pseudanabaena catenata USMAC16.</title>
        <authorList>
            <person name="Khan Z."/>
            <person name="Omar W.M."/>
            <person name="Convey P."/>
            <person name="Merican F."/>
            <person name="Najimudin N."/>
        </authorList>
    </citation>
    <scope>NUCLEOTIDE SEQUENCE</scope>
    <source>
        <strain evidence="2">USMAC16</strain>
    </source>
</reference>
<evidence type="ECO:0000313" key="2">
    <source>
        <dbReference type="EMBL" id="MDG3495526.1"/>
    </source>
</evidence>
<protein>
    <submittedName>
        <fullName evidence="2">Uncharacterized protein</fullName>
    </submittedName>
</protein>
<evidence type="ECO:0000256" key="1">
    <source>
        <dbReference type="SAM" id="Phobius"/>
    </source>
</evidence>
<dbReference type="EMBL" id="VBTY01000106">
    <property type="protein sequence ID" value="MDG3495526.1"/>
    <property type="molecule type" value="Genomic_DNA"/>
</dbReference>